<organism evidence="2 3">
    <name type="scientific">Methylobacterium dankookense</name>
    <dbReference type="NCBI Taxonomy" id="560405"/>
    <lineage>
        <taxon>Bacteria</taxon>
        <taxon>Pseudomonadati</taxon>
        <taxon>Pseudomonadota</taxon>
        <taxon>Alphaproteobacteria</taxon>
        <taxon>Hyphomicrobiales</taxon>
        <taxon>Methylobacteriaceae</taxon>
        <taxon>Methylobacterium</taxon>
    </lineage>
</organism>
<dbReference type="Proteomes" id="UP001055303">
    <property type="component" value="Unassembled WGS sequence"/>
</dbReference>
<accession>A0A564G637</accession>
<keyword evidence="4" id="KW-1185">Reference proteome</keyword>
<gene>
    <name evidence="1" type="ORF">IFDJLNFL_3558</name>
    <name evidence="2" type="ORF">MTDSW087_05748</name>
</gene>
<evidence type="ECO:0000313" key="2">
    <source>
        <dbReference type="EMBL" id="VUF15999.1"/>
    </source>
</evidence>
<dbReference type="OrthoDB" id="7996094at2"/>
<dbReference type="EMBL" id="CABFVH010000083">
    <property type="protein sequence ID" value="VUF15999.1"/>
    <property type="molecule type" value="Genomic_DNA"/>
</dbReference>
<dbReference type="EMBL" id="BPQI01000112">
    <property type="protein sequence ID" value="GJD57651.1"/>
    <property type="molecule type" value="Genomic_DNA"/>
</dbReference>
<reference evidence="1" key="3">
    <citation type="submission" date="2021-08" db="EMBL/GenBank/DDBJ databases">
        <authorList>
            <person name="Tani A."/>
            <person name="Ola A."/>
            <person name="Ogura Y."/>
            <person name="Katsura K."/>
            <person name="Hayashi T."/>
        </authorList>
    </citation>
    <scope>NUCLEOTIDE SEQUENCE</scope>
    <source>
        <strain evidence="1">DSM 22415</strain>
    </source>
</reference>
<reference evidence="1" key="2">
    <citation type="journal article" date="2021" name="Front. Microbiol.">
        <title>Comprehensive Comparative Genomics and Phenotyping of Methylobacterium Species.</title>
        <authorList>
            <person name="Alessa O."/>
            <person name="Ogura Y."/>
            <person name="Fujitani Y."/>
            <person name="Takami H."/>
            <person name="Hayashi T."/>
            <person name="Sahin N."/>
            <person name="Tani A."/>
        </authorList>
    </citation>
    <scope>NUCLEOTIDE SEQUENCE</scope>
    <source>
        <strain evidence="1">DSM 22415</strain>
    </source>
</reference>
<evidence type="ECO:0000313" key="4">
    <source>
        <dbReference type="Proteomes" id="UP001055303"/>
    </source>
</evidence>
<evidence type="ECO:0000313" key="1">
    <source>
        <dbReference type="EMBL" id="GJD57651.1"/>
    </source>
</evidence>
<protein>
    <submittedName>
        <fullName evidence="2">Uncharacterized protein</fullName>
    </submittedName>
</protein>
<reference evidence="2 3" key="1">
    <citation type="submission" date="2019-06" db="EMBL/GenBank/DDBJ databases">
        <authorList>
            <person name="Rodrigo-Torres L."/>
            <person name="Arahal R. D."/>
            <person name="Lucena T."/>
        </authorList>
    </citation>
    <scope>NUCLEOTIDE SEQUENCE [LARGE SCALE GENOMIC DNA]</scope>
    <source>
        <strain evidence="2 3">SW08-7</strain>
    </source>
</reference>
<sequence length="98" mass="10537">MHPRWFFAEVVTPNIHAVEARADDMRAVVNAVLTLDALVGLLHAHLSALGRPEIAGLSDEKYREQLGQECPGYAALRDTAATLKHGALTLRGGIGRPA</sequence>
<evidence type="ECO:0000313" key="3">
    <source>
        <dbReference type="Proteomes" id="UP000401717"/>
    </source>
</evidence>
<name>A0A564G637_9HYPH</name>
<dbReference type="RefSeq" id="WP_144769086.1">
    <property type="nucleotide sequence ID" value="NZ_BPQI01000112.1"/>
</dbReference>
<dbReference type="AlphaFoldDB" id="A0A564G637"/>
<dbReference type="Proteomes" id="UP000401717">
    <property type="component" value="Unassembled WGS sequence"/>
</dbReference>
<proteinExistence type="predicted"/>